<organism evidence="1 2">
    <name type="scientific">Vibrio jasicida</name>
    <dbReference type="NCBI Taxonomy" id="766224"/>
    <lineage>
        <taxon>Bacteria</taxon>
        <taxon>Pseudomonadati</taxon>
        <taxon>Pseudomonadota</taxon>
        <taxon>Gammaproteobacteria</taxon>
        <taxon>Vibrionales</taxon>
        <taxon>Vibrionaceae</taxon>
        <taxon>Vibrio</taxon>
    </lineage>
</organism>
<name>A0AAU9QRH9_9VIBR</name>
<reference evidence="1" key="1">
    <citation type="submission" date="2022-01" db="EMBL/GenBank/DDBJ databases">
        <authorList>
            <person name="Lagorce A."/>
        </authorList>
    </citation>
    <scope>NUCLEOTIDE SEQUENCE</scope>
    <source>
        <strain evidence="1">Th15_F1_A12</strain>
    </source>
</reference>
<comment type="caution">
    <text evidence="1">The sequence shown here is derived from an EMBL/GenBank/DDBJ whole genome shotgun (WGS) entry which is preliminary data.</text>
</comment>
<gene>
    <name evidence="1" type="ORF">THF1A12_40280</name>
</gene>
<sequence length="186" mass="20830">MDSLPILDRTPCPKCGYPHIHSDQEAMKHLADKLPAYAVVDINQCEEKVLLNNDQGKIVVFSYNLRISSSLSDNRFDYYIHGDITAHDRLITQLFKSQAITNLCHKEPEMNIGEEITEEQFDALCENHSVLAGGTDSGNCSTVTVIGNANGTPVAIRYSSIETDHDFKCYLFNFLPIHSVTLEHES</sequence>
<accession>A0AAU9QRH9</accession>
<evidence type="ECO:0000313" key="1">
    <source>
        <dbReference type="EMBL" id="CAH1599776.1"/>
    </source>
</evidence>
<dbReference type="RefSeq" id="WP_409589222.1">
    <property type="nucleotide sequence ID" value="NZ_CAKMTZ010000082.1"/>
</dbReference>
<dbReference type="EMBL" id="CAKMUD010000094">
    <property type="protein sequence ID" value="CAH1599776.1"/>
    <property type="molecule type" value="Genomic_DNA"/>
</dbReference>
<protein>
    <submittedName>
        <fullName evidence="1">Uncharacterized protein</fullName>
    </submittedName>
</protein>
<evidence type="ECO:0000313" key="2">
    <source>
        <dbReference type="Proteomes" id="UP001295462"/>
    </source>
</evidence>
<dbReference type="AlphaFoldDB" id="A0AAU9QRH9"/>
<dbReference type="Proteomes" id="UP001295462">
    <property type="component" value="Unassembled WGS sequence"/>
</dbReference>
<proteinExistence type="predicted"/>